<feature type="compositionally biased region" description="Low complexity" evidence="1">
    <location>
        <begin position="338"/>
        <end position="348"/>
    </location>
</feature>
<organism evidence="2 3">
    <name type="scientific">Chaetomidium leptoderma</name>
    <dbReference type="NCBI Taxonomy" id="669021"/>
    <lineage>
        <taxon>Eukaryota</taxon>
        <taxon>Fungi</taxon>
        <taxon>Dikarya</taxon>
        <taxon>Ascomycota</taxon>
        <taxon>Pezizomycotina</taxon>
        <taxon>Sordariomycetes</taxon>
        <taxon>Sordariomycetidae</taxon>
        <taxon>Sordariales</taxon>
        <taxon>Chaetomiaceae</taxon>
        <taxon>Chaetomidium</taxon>
    </lineage>
</organism>
<reference evidence="2" key="2">
    <citation type="submission" date="2023-05" db="EMBL/GenBank/DDBJ databases">
        <authorList>
            <consortium name="Lawrence Berkeley National Laboratory"/>
            <person name="Steindorff A."/>
            <person name="Hensen N."/>
            <person name="Bonometti L."/>
            <person name="Westerberg I."/>
            <person name="Brannstrom I.O."/>
            <person name="Guillou S."/>
            <person name="Cros-Aarteil S."/>
            <person name="Calhoun S."/>
            <person name="Haridas S."/>
            <person name="Kuo A."/>
            <person name="Mondo S."/>
            <person name="Pangilinan J."/>
            <person name="Riley R."/>
            <person name="Labutti K."/>
            <person name="Andreopoulos B."/>
            <person name="Lipzen A."/>
            <person name="Chen C."/>
            <person name="Yanf M."/>
            <person name="Daum C."/>
            <person name="Ng V."/>
            <person name="Clum A."/>
            <person name="Ohm R."/>
            <person name="Martin F."/>
            <person name="Silar P."/>
            <person name="Natvig D."/>
            <person name="Lalanne C."/>
            <person name="Gautier V."/>
            <person name="Ament-Velasquez S.L."/>
            <person name="Kruys A."/>
            <person name="Hutchinson M.I."/>
            <person name="Powell A.J."/>
            <person name="Barry K."/>
            <person name="Miller A.N."/>
            <person name="Grigoriev I.V."/>
            <person name="Debuchy R."/>
            <person name="Gladieux P."/>
            <person name="Thoren M.H."/>
            <person name="Johannesson H."/>
        </authorList>
    </citation>
    <scope>NUCLEOTIDE SEQUENCE</scope>
    <source>
        <strain evidence="2">CBS 538.74</strain>
    </source>
</reference>
<feature type="compositionally biased region" description="Basic and acidic residues" evidence="1">
    <location>
        <begin position="118"/>
        <end position="134"/>
    </location>
</feature>
<feature type="compositionally biased region" description="Low complexity" evidence="1">
    <location>
        <begin position="73"/>
        <end position="82"/>
    </location>
</feature>
<keyword evidence="3" id="KW-1185">Reference proteome</keyword>
<sequence>MCLTKVYYNTYSDGSQDITEKSHPCRDGRSCSHPDLRRYDRKFPFTKLGDAQPEDHRSLSERKPTPYFTGNTPRGSKSPSPSGRRDSGVYMSGANASKHYDYRDPYGGYDAYGYQPPSRHDPRDRYDREQERESRRLKRSSTAPHIVYMDRDGKPSRSRSHSSSRDYSRDIPLGLVPLADEYGRRHSLSSRSRSRDEGGHSNNSREGSDHSRHHRRRTDDPLGYVRMDDDDERRRQRRSQRRMSTSSYPEPSTSAGGGMMDTYDTSQQRAYLPRRASTVVHHSDGSISTGSGGGGSGSAARPKQLRWDDQVRAKRDRQNAEIASRSYPGEVKGILKHTTTTGGDSSAKGKGKGREAADDVEELRRSVAGMGIPRGRDREPRGGRDEWGRYDEELGRERRKRSKVYGDERYRY</sequence>
<feature type="compositionally biased region" description="Basic and acidic residues" evidence="1">
    <location>
        <begin position="53"/>
        <end position="64"/>
    </location>
</feature>
<comment type="caution">
    <text evidence="2">The sequence shown here is derived from an EMBL/GenBank/DDBJ whole genome shotgun (WGS) entry which is preliminary data.</text>
</comment>
<accession>A0AAN6ZVK4</accession>
<feature type="compositionally biased region" description="Basic and acidic residues" evidence="1">
    <location>
        <begin position="374"/>
        <end position="396"/>
    </location>
</feature>
<feature type="compositionally biased region" description="Basic and acidic residues" evidence="1">
    <location>
        <begin position="305"/>
        <end position="319"/>
    </location>
</feature>
<evidence type="ECO:0000313" key="2">
    <source>
        <dbReference type="EMBL" id="KAK4153590.1"/>
    </source>
</evidence>
<protein>
    <submittedName>
        <fullName evidence="2">Uncharacterized protein</fullName>
    </submittedName>
</protein>
<feature type="compositionally biased region" description="Polar residues" evidence="1">
    <location>
        <begin position="245"/>
        <end position="254"/>
    </location>
</feature>
<reference evidence="2" key="1">
    <citation type="journal article" date="2023" name="Mol. Phylogenet. Evol.">
        <title>Genome-scale phylogeny and comparative genomics of the fungal order Sordariales.</title>
        <authorList>
            <person name="Hensen N."/>
            <person name="Bonometti L."/>
            <person name="Westerberg I."/>
            <person name="Brannstrom I.O."/>
            <person name="Guillou S."/>
            <person name="Cros-Aarteil S."/>
            <person name="Calhoun S."/>
            <person name="Haridas S."/>
            <person name="Kuo A."/>
            <person name="Mondo S."/>
            <person name="Pangilinan J."/>
            <person name="Riley R."/>
            <person name="LaButti K."/>
            <person name="Andreopoulos B."/>
            <person name="Lipzen A."/>
            <person name="Chen C."/>
            <person name="Yan M."/>
            <person name="Daum C."/>
            <person name="Ng V."/>
            <person name="Clum A."/>
            <person name="Steindorff A."/>
            <person name="Ohm R.A."/>
            <person name="Martin F."/>
            <person name="Silar P."/>
            <person name="Natvig D.O."/>
            <person name="Lalanne C."/>
            <person name="Gautier V."/>
            <person name="Ament-Velasquez S.L."/>
            <person name="Kruys A."/>
            <person name="Hutchinson M.I."/>
            <person name="Powell A.J."/>
            <person name="Barry K."/>
            <person name="Miller A.N."/>
            <person name="Grigoriev I.V."/>
            <person name="Debuchy R."/>
            <person name="Gladieux P."/>
            <person name="Hiltunen Thoren M."/>
            <person name="Johannesson H."/>
        </authorList>
    </citation>
    <scope>NUCLEOTIDE SEQUENCE</scope>
    <source>
        <strain evidence="2">CBS 538.74</strain>
    </source>
</reference>
<feature type="compositionally biased region" description="Basic and acidic residues" evidence="1">
    <location>
        <begin position="18"/>
        <end position="43"/>
    </location>
</feature>
<gene>
    <name evidence="2" type="ORF">C8A00DRAFT_15214</name>
</gene>
<feature type="region of interest" description="Disordered" evidence="1">
    <location>
        <begin position="107"/>
        <end position="263"/>
    </location>
</feature>
<feature type="region of interest" description="Disordered" evidence="1">
    <location>
        <begin position="275"/>
        <end position="412"/>
    </location>
</feature>
<dbReference type="EMBL" id="MU856936">
    <property type="protein sequence ID" value="KAK4153590.1"/>
    <property type="molecule type" value="Genomic_DNA"/>
</dbReference>
<dbReference type="AlphaFoldDB" id="A0AAN6ZVK4"/>
<proteinExistence type="predicted"/>
<dbReference type="Proteomes" id="UP001302745">
    <property type="component" value="Unassembled WGS sequence"/>
</dbReference>
<feature type="region of interest" description="Disordered" evidence="1">
    <location>
        <begin position="14"/>
        <end position="92"/>
    </location>
</feature>
<name>A0AAN6ZVK4_9PEZI</name>
<feature type="compositionally biased region" description="Basic and acidic residues" evidence="1">
    <location>
        <begin position="352"/>
        <end position="365"/>
    </location>
</feature>
<evidence type="ECO:0000313" key="3">
    <source>
        <dbReference type="Proteomes" id="UP001302745"/>
    </source>
</evidence>
<evidence type="ECO:0000256" key="1">
    <source>
        <dbReference type="SAM" id="MobiDB-lite"/>
    </source>
</evidence>